<dbReference type="PANTHER" id="PTHR30561">
    <property type="entry name" value="SMR FAMILY PROTON-DEPENDENT DRUG EFFLUX TRANSPORTER SUGE"/>
    <property type="match status" value="1"/>
</dbReference>
<keyword evidence="8 12" id="KW-0448">Lipopolysaccharide biosynthesis</keyword>
<proteinExistence type="inferred from homology"/>
<evidence type="ECO:0000256" key="9">
    <source>
        <dbReference type="ARBA" id="ARBA00022989"/>
    </source>
</evidence>
<evidence type="ECO:0000256" key="6">
    <source>
        <dbReference type="ARBA" id="ARBA00022556"/>
    </source>
</evidence>
<dbReference type="GO" id="GO:0005886">
    <property type="term" value="C:plasma membrane"/>
    <property type="evidence" value="ECO:0007669"/>
    <property type="project" value="UniProtKB-SubCell"/>
</dbReference>
<keyword evidence="2 12" id="KW-0813">Transport</keyword>
<organism evidence="13 16">
    <name type="scientific">Winslowiella iniecta</name>
    <dbReference type="NCBI Taxonomy" id="1560201"/>
    <lineage>
        <taxon>Bacteria</taxon>
        <taxon>Pseudomonadati</taxon>
        <taxon>Pseudomonadota</taxon>
        <taxon>Gammaproteobacteria</taxon>
        <taxon>Enterobacterales</taxon>
        <taxon>Erwiniaceae</taxon>
        <taxon>Winslowiella</taxon>
    </lineage>
</organism>
<dbReference type="STRING" id="1560201.NG42_12565"/>
<dbReference type="GO" id="GO:0009245">
    <property type="term" value="P:lipid A biosynthetic process"/>
    <property type="evidence" value="ECO:0007669"/>
    <property type="project" value="UniProtKB-UniRule"/>
</dbReference>
<evidence type="ECO:0000313" key="16">
    <source>
        <dbReference type="Proteomes" id="UP000037088"/>
    </source>
</evidence>
<evidence type="ECO:0000256" key="7">
    <source>
        <dbReference type="ARBA" id="ARBA00022692"/>
    </source>
</evidence>
<dbReference type="Proteomes" id="UP000037088">
    <property type="component" value="Unassembled WGS sequence"/>
</dbReference>
<reference evidence="15 16" key="1">
    <citation type="journal article" date="2015" name="Int. J. Syst. Evol. Microbiol.">
        <title>Erwinia iniecta sp. nov., isolated from Russian wheat aphids (Diuraphis noxia).</title>
        <authorList>
            <person name="Campillo T."/>
            <person name="Luna E."/>
            <person name="Portier P."/>
            <person name="Fischer-Le Saux M."/>
            <person name="Lapitan N."/>
            <person name="Tisserat N.A."/>
            <person name="Leach J.E."/>
        </authorList>
    </citation>
    <scope>NUCLEOTIDE SEQUENCE [LARGE SCALE GENOMIC DNA]</scope>
    <source>
        <strain evidence="13 16">B120</strain>
        <strain evidence="14 15">B149</strain>
    </source>
</reference>
<dbReference type="Proteomes" id="UP000036851">
    <property type="component" value="Unassembled WGS sequence"/>
</dbReference>
<dbReference type="GO" id="GO:0009103">
    <property type="term" value="P:lipopolysaccharide biosynthetic process"/>
    <property type="evidence" value="ECO:0007669"/>
    <property type="project" value="UniProtKB-UniRule"/>
</dbReference>
<keyword evidence="9 12" id="KW-1133">Transmembrane helix</keyword>
<dbReference type="PATRIC" id="fig|1560201.3.peg.2682"/>
<gene>
    <name evidence="12" type="primary">arnF</name>
    <name evidence="13" type="ORF">NG42_12565</name>
    <name evidence="14" type="ORF">NG43_10230</name>
</gene>
<comment type="similarity">
    <text evidence="12">Belongs to the ArnF family.</text>
</comment>
<evidence type="ECO:0000256" key="5">
    <source>
        <dbReference type="ARBA" id="ARBA00022519"/>
    </source>
</evidence>
<keyword evidence="5 12" id="KW-0997">Cell inner membrane</keyword>
<comment type="pathway">
    <text evidence="12">Bacterial outer membrane biogenesis; lipopolysaccharide biosynthesis.</text>
</comment>
<dbReference type="SUPFAM" id="SSF103481">
    <property type="entry name" value="Multidrug resistance efflux transporter EmrE"/>
    <property type="match status" value="1"/>
</dbReference>
<evidence type="ECO:0000256" key="8">
    <source>
        <dbReference type="ARBA" id="ARBA00022985"/>
    </source>
</evidence>
<comment type="subcellular location">
    <subcellularLocation>
        <location evidence="12">Cell inner membrane</location>
        <topology evidence="12">Multi-pass membrane protein</topology>
    </subcellularLocation>
    <subcellularLocation>
        <location evidence="1">Cell membrane</location>
        <topology evidence="1">Multi-pass membrane protein</topology>
    </subcellularLocation>
</comment>
<evidence type="ECO:0000256" key="11">
    <source>
        <dbReference type="ARBA" id="ARBA00023136"/>
    </source>
</evidence>
<evidence type="ECO:0000256" key="2">
    <source>
        <dbReference type="ARBA" id="ARBA00022448"/>
    </source>
</evidence>
<evidence type="ECO:0000256" key="4">
    <source>
        <dbReference type="ARBA" id="ARBA00022516"/>
    </source>
</evidence>
<dbReference type="UniPathway" id="UPA00030"/>
<sequence length="130" mass="14266">MTGYLWAALSILLVSAAQLSMKWAMLNLPPAQDLAVFFHALFAFTPGALALFAGLSAYGFSMLCWVMALHHITLSRAYPLLSLSYILVWLAALFVPGLNETFYWGTLGGVVLIVSGLLVICWPARDRKTE</sequence>
<dbReference type="Gene3D" id="1.10.3730.20">
    <property type="match status" value="1"/>
</dbReference>
<dbReference type="AlphaFoldDB" id="A0A0L7T239"/>
<dbReference type="EMBL" id="JRXF01000014">
    <property type="protein sequence ID" value="KOC93411.1"/>
    <property type="molecule type" value="Genomic_DNA"/>
</dbReference>
<accession>A0A0L7T239</accession>
<comment type="caution">
    <text evidence="13">The sequence shown here is derived from an EMBL/GenBank/DDBJ whole genome shotgun (WGS) entry which is preliminary data.</text>
</comment>
<dbReference type="OrthoDB" id="5592809at2"/>
<keyword evidence="7 12" id="KW-0812">Transmembrane</keyword>
<dbReference type="RefSeq" id="WP_052899781.1">
    <property type="nucleotide sequence ID" value="NZ_JRXE01000016.1"/>
</dbReference>
<dbReference type="InterPro" id="IPR000390">
    <property type="entry name" value="Small_drug/metabolite_transptr"/>
</dbReference>
<evidence type="ECO:0000313" key="14">
    <source>
        <dbReference type="EMBL" id="KOC93411.1"/>
    </source>
</evidence>
<evidence type="ECO:0000313" key="15">
    <source>
        <dbReference type="Proteomes" id="UP000036851"/>
    </source>
</evidence>
<keyword evidence="16" id="KW-1185">Reference proteome</keyword>
<dbReference type="InterPro" id="IPR022832">
    <property type="entry name" value="Flippase_ArnF"/>
</dbReference>
<dbReference type="PANTHER" id="PTHR30561:SF9">
    <property type="entry name" value="4-AMINO-4-DEOXY-L-ARABINOSE-PHOSPHOUNDECAPRENOL FLIPPASE SUBUNIT ARNF-RELATED"/>
    <property type="match status" value="1"/>
</dbReference>
<keyword evidence="4 12" id="KW-0444">Lipid biosynthesis</keyword>
<feature type="transmembrane region" description="Helical" evidence="12">
    <location>
        <begin position="77"/>
        <end position="96"/>
    </location>
</feature>
<keyword evidence="10 12" id="KW-0443">Lipid metabolism</keyword>
<evidence type="ECO:0000256" key="10">
    <source>
        <dbReference type="ARBA" id="ARBA00023098"/>
    </source>
</evidence>
<evidence type="ECO:0000256" key="12">
    <source>
        <dbReference type="HAMAP-Rule" id="MF_00538"/>
    </source>
</evidence>
<keyword evidence="3 12" id="KW-1003">Cell membrane</keyword>
<comment type="caution">
    <text evidence="12">Lacks conserved residue(s) required for the propagation of feature annotation.</text>
</comment>
<evidence type="ECO:0000313" key="13">
    <source>
        <dbReference type="EMBL" id="KOC89393.1"/>
    </source>
</evidence>
<dbReference type="NCBIfam" id="NF002816">
    <property type="entry name" value="PRK02971.1-2"/>
    <property type="match status" value="1"/>
</dbReference>
<evidence type="ECO:0000256" key="1">
    <source>
        <dbReference type="ARBA" id="ARBA00004651"/>
    </source>
</evidence>
<dbReference type="InterPro" id="IPR037185">
    <property type="entry name" value="EmrE-like"/>
</dbReference>
<feature type="transmembrane region" description="Helical" evidence="12">
    <location>
        <begin position="40"/>
        <end position="65"/>
    </location>
</feature>
<comment type="function">
    <text evidence="12">Translocates 4-amino-4-deoxy-L-arabinose-phosphoundecaprenol (alpha-L-Ara4N-phosphoundecaprenol) from the cytoplasmic to the periplasmic side of the inner membrane.</text>
</comment>
<keyword evidence="11 12" id="KW-0472">Membrane</keyword>
<dbReference type="GO" id="GO:1901505">
    <property type="term" value="F:carbohydrate derivative transmembrane transporter activity"/>
    <property type="evidence" value="ECO:0007669"/>
    <property type="project" value="InterPro"/>
</dbReference>
<feature type="transmembrane region" description="Helical" evidence="12">
    <location>
        <begin position="102"/>
        <end position="124"/>
    </location>
</feature>
<protein>
    <recommendedName>
        <fullName evidence="12">Probable 4-amino-4-deoxy-L-arabinose-phosphoundecaprenol flippase subunit ArnF</fullName>
        <shortName evidence="12">L-Ara4N-phosphoundecaprenol flippase subunit ArnF</shortName>
    </recommendedName>
    <alternativeName>
        <fullName evidence="12">Undecaprenyl phosphate-aminoarabinose flippase subunit ArnF</fullName>
    </alternativeName>
</protein>
<comment type="subunit">
    <text evidence="12">Heterodimer of ArnE and ArnF.</text>
</comment>
<dbReference type="EMBL" id="JRXE01000016">
    <property type="protein sequence ID" value="KOC89393.1"/>
    <property type="molecule type" value="Genomic_DNA"/>
</dbReference>
<dbReference type="HAMAP" id="MF_00538">
    <property type="entry name" value="Flippase_ArnF"/>
    <property type="match status" value="1"/>
</dbReference>
<keyword evidence="6 12" id="KW-0441">Lipid A biosynthesis</keyword>
<name>A0A0L7T239_9GAMM</name>
<evidence type="ECO:0000256" key="3">
    <source>
        <dbReference type="ARBA" id="ARBA00022475"/>
    </source>
</evidence>